<dbReference type="PANTHER" id="PTHR42760">
    <property type="entry name" value="SHORT-CHAIN DEHYDROGENASES/REDUCTASES FAMILY MEMBER"/>
    <property type="match status" value="1"/>
</dbReference>
<dbReference type="Pfam" id="PF13561">
    <property type="entry name" value="adh_short_C2"/>
    <property type="match status" value="1"/>
</dbReference>
<dbReference type="GO" id="GO:0016616">
    <property type="term" value="F:oxidoreductase activity, acting on the CH-OH group of donors, NAD or NADP as acceptor"/>
    <property type="evidence" value="ECO:0007669"/>
    <property type="project" value="TreeGrafter"/>
</dbReference>
<name>A0A1Y6K8Q8_9CHLR</name>
<dbReference type="PRINTS" id="PR00080">
    <property type="entry name" value="SDRFAMILY"/>
</dbReference>
<comment type="similarity">
    <text evidence="1">Belongs to the short-chain dehydrogenases/reductases (SDR) family.</text>
</comment>
<protein>
    <submittedName>
        <fullName evidence="3">Putative oxidoreductase</fullName>
    </submittedName>
</protein>
<dbReference type="InterPro" id="IPR036291">
    <property type="entry name" value="NAD(P)-bd_dom_sf"/>
</dbReference>
<evidence type="ECO:0000313" key="3">
    <source>
        <dbReference type="EMBL" id="SMX55197.1"/>
    </source>
</evidence>
<dbReference type="FunFam" id="3.40.50.720:FF:000084">
    <property type="entry name" value="Short-chain dehydrogenase reductase"/>
    <property type="match status" value="1"/>
</dbReference>
<dbReference type="RefSeq" id="WP_087862983.1">
    <property type="nucleotide sequence ID" value="NZ_LT859958.1"/>
</dbReference>
<dbReference type="EMBL" id="LT859958">
    <property type="protein sequence ID" value="SMX55197.1"/>
    <property type="molecule type" value="Genomic_DNA"/>
</dbReference>
<sequence length="273" mass="29241">MTIFDKFSLEGRSALVTGGAGLLGRQFTRTLGEAGARVVIADIDFSAAYEHARELRASQIPAIAIRVDVTDPGSVAGMVEHTLSEYERLDVLVNCAALDPKFDPQHLGDQSANAFENYALEAWKRSLEVNLTGVFLSCQAAVKSMVQQGSGVIINISSIYGLVGADQSIYPQVEGRQQFKPVDYPVTKAGILGLTRYLAAYYAGTGISVNALTPGGIFNGHDDDFLRRYSAKAILGRMADIDEINGAILFLASDASSYMTGANLIVDGGYTAW</sequence>
<dbReference type="OrthoDB" id="9803333at2"/>
<dbReference type="InterPro" id="IPR002347">
    <property type="entry name" value="SDR_fam"/>
</dbReference>
<dbReference type="Proteomes" id="UP000195514">
    <property type="component" value="Chromosome I"/>
</dbReference>
<dbReference type="SUPFAM" id="SSF51735">
    <property type="entry name" value="NAD(P)-binding Rossmann-fold domains"/>
    <property type="match status" value="1"/>
</dbReference>
<gene>
    <name evidence="3" type="ORF">CFX1CAM_2132</name>
</gene>
<dbReference type="PRINTS" id="PR00081">
    <property type="entry name" value="GDHRDH"/>
</dbReference>
<dbReference type="KEGG" id="abat:CFX1CAM_2132"/>
<reference evidence="4" key="1">
    <citation type="submission" date="2017-05" db="EMBL/GenBank/DDBJ databases">
        <authorList>
            <person name="Kirkegaard R."/>
            <person name="Mcilroy J S."/>
        </authorList>
    </citation>
    <scope>NUCLEOTIDE SEQUENCE [LARGE SCALE GENOMIC DNA]</scope>
</reference>
<accession>A0A1Y6K8Q8</accession>
<evidence type="ECO:0000256" key="2">
    <source>
        <dbReference type="ARBA" id="ARBA00023002"/>
    </source>
</evidence>
<evidence type="ECO:0000313" key="4">
    <source>
        <dbReference type="Proteomes" id="UP000195514"/>
    </source>
</evidence>
<keyword evidence="4" id="KW-1185">Reference proteome</keyword>
<evidence type="ECO:0000256" key="1">
    <source>
        <dbReference type="ARBA" id="ARBA00006484"/>
    </source>
</evidence>
<proteinExistence type="inferred from homology"/>
<dbReference type="AlphaFoldDB" id="A0A1Y6K8Q8"/>
<dbReference type="Gene3D" id="3.40.50.720">
    <property type="entry name" value="NAD(P)-binding Rossmann-like Domain"/>
    <property type="match status" value="1"/>
</dbReference>
<dbReference type="PANTHER" id="PTHR42760:SF133">
    <property type="entry name" value="3-OXOACYL-[ACYL-CARRIER-PROTEIN] REDUCTASE"/>
    <property type="match status" value="1"/>
</dbReference>
<organism evidence="3 4">
    <name type="scientific">Candidatus Brevifilum fermentans</name>
    <dbReference type="NCBI Taxonomy" id="1986204"/>
    <lineage>
        <taxon>Bacteria</taxon>
        <taxon>Bacillati</taxon>
        <taxon>Chloroflexota</taxon>
        <taxon>Anaerolineae</taxon>
        <taxon>Anaerolineales</taxon>
        <taxon>Anaerolineaceae</taxon>
        <taxon>Candidatus Brevifilum</taxon>
    </lineage>
</organism>
<keyword evidence="2" id="KW-0560">Oxidoreductase</keyword>